<dbReference type="InterPro" id="IPR051286">
    <property type="entry name" value="JAK"/>
</dbReference>
<organism evidence="2 3">
    <name type="scientific">Cirrhinus mrigala</name>
    <name type="common">Mrigala</name>
    <dbReference type="NCBI Taxonomy" id="683832"/>
    <lineage>
        <taxon>Eukaryota</taxon>
        <taxon>Metazoa</taxon>
        <taxon>Chordata</taxon>
        <taxon>Craniata</taxon>
        <taxon>Vertebrata</taxon>
        <taxon>Euteleostomi</taxon>
        <taxon>Actinopterygii</taxon>
        <taxon>Neopterygii</taxon>
        <taxon>Teleostei</taxon>
        <taxon>Ostariophysi</taxon>
        <taxon>Cypriniformes</taxon>
        <taxon>Cyprinidae</taxon>
        <taxon>Labeoninae</taxon>
        <taxon>Labeonini</taxon>
        <taxon>Cirrhinus</taxon>
    </lineage>
</organism>
<dbReference type="InterPro" id="IPR000980">
    <property type="entry name" value="SH2"/>
</dbReference>
<dbReference type="PANTHER" id="PTHR45807:SF5">
    <property type="entry name" value="TYROSINE-PROTEIN KINASE JAK1"/>
    <property type="match status" value="1"/>
</dbReference>
<evidence type="ECO:0000313" key="2">
    <source>
        <dbReference type="EMBL" id="KAL0191158.1"/>
    </source>
</evidence>
<dbReference type="InterPro" id="IPR036860">
    <property type="entry name" value="SH2_dom_sf"/>
</dbReference>
<evidence type="ECO:0000313" key="3">
    <source>
        <dbReference type="Proteomes" id="UP001529510"/>
    </source>
</evidence>
<dbReference type="Proteomes" id="UP001529510">
    <property type="component" value="Unassembled WGS sequence"/>
</dbReference>
<reference evidence="2 3" key="1">
    <citation type="submission" date="2024-05" db="EMBL/GenBank/DDBJ databases">
        <title>Genome sequencing and assembly of Indian major carp, Cirrhinus mrigala (Hamilton, 1822).</title>
        <authorList>
            <person name="Mohindra V."/>
            <person name="Chowdhury L.M."/>
            <person name="Lal K."/>
            <person name="Jena J.K."/>
        </authorList>
    </citation>
    <scope>NUCLEOTIDE SEQUENCE [LARGE SCALE GENOMIC DNA]</scope>
    <source>
        <strain evidence="2">CM1030</strain>
        <tissue evidence="2">Blood</tissue>
    </source>
</reference>
<keyword evidence="3" id="KW-1185">Reference proteome</keyword>
<proteinExistence type="predicted"/>
<dbReference type="AlphaFoldDB" id="A0ABD0QYP2"/>
<name>A0ABD0QYP2_CIRMR</name>
<dbReference type="PANTHER" id="PTHR45807">
    <property type="entry name" value="TYROSINE-PROTEIN KINASE HOPSCOTCH"/>
    <property type="match status" value="1"/>
</dbReference>
<protein>
    <recommendedName>
        <fullName evidence="1">SH2 domain-containing protein</fullName>
    </recommendedName>
</protein>
<accession>A0ABD0QYP2</accession>
<gene>
    <name evidence="2" type="ORF">M9458_013856</name>
</gene>
<dbReference type="Gene3D" id="3.30.505.10">
    <property type="entry name" value="SH2 domain"/>
    <property type="match status" value="1"/>
</dbReference>
<dbReference type="SUPFAM" id="SSF55550">
    <property type="entry name" value="SH2 domain"/>
    <property type="match status" value="1"/>
</dbReference>
<feature type="domain" description="SH2" evidence="1">
    <location>
        <begin position="5"/>
        <end position="63"/>
    </location>
</feature>
<sequence>MDLCESRPVPQYKNFQIETSPQGYRLYGTETFRPTLKELLDHLQGQNLRTENLRFQLRRCCPPQPRGTNSAQSVM</sequence>
<dbReference type="Pfam" id="PF21990">
    <property type="entry name" value="SH2_1"/>
    <property type="match status" value="1"/>
</dbReference>
<comment type="caution">
    <text evidence="2">The sequence shown here is derived from an EMBL/GenBank/DDBJ whole genome shotgun (WGS) entry which is preliminary data.</text>
</comment>
<evidence type="ECO:0000259" key="1">
    <source>
        <dbReference type="Pfam" id="PF21990"/>
    </source>
</evidence>
<dbReference type="EMBL" id="JAMKFB020000006">
    <property type="protein sequence ID" value="KAL0191158.1"/>
    <property type="molecule type" value="Genomic_DNA"/>
</dbReference>